<keyword evidence="2" id="KW-1185">Reference proteome</keyword>
<gene>
    <name evidence="1" type="ORF">EVAR_28370_1</name>
</gene>
<dbReference type="AlphaFoldDB" id="A0A4C1ZUL2"/>
<accession>A0A4C1ZUL2</accession>
<dbReference type="Proteomes" id="UP000299102">
    <property type="component" value="Unassembled WGS sequence"/>
</dbReference>
<reference evidence="1 2" key="1">
    <citation type="journal article" date="2019" name="Commun. Biol.">
        <title>The bagworm genome reveals a unique fibroin gene that provides high tensile strength.</title>
        <authorList>
            <person name="Kono N."/>
            <person name="Nakamura H."/>
            <person name="Ohtoshi R."/>
            <person name="Tomita M."/>
            <person name="Numata K."/>
            <person name="Arakawa K."/>
        </authorList>
    </citation>
    <scope>NUCLEOTIDE SEQUENCE [LARGE SCALE GENOMIC DNA]</scope>
</reference>
<dbReference type="EMBL" id="BGZK01002195">
    <property type="protein sequence ID" value="GBP91680.1"/>
    <property type="molecule type" value="Genomic_DNA"/>
</dbReference>
<comment type="caution">
    <text evidence="1">The sequence shown here is derived from an EMBL/GenBank/DDBJ whole genome shotgun (WGS) entry which is preliminary data.</text>
</comment>
<protein>
    <submittedName>
        <fullName evidence="1">Uncharacterized protein</fullName>
    </submittedName>
</protein>
<evidence type="ECO:0000313" key="2">
    <source>
        <dbReference type="Proteomes" id="UP000299102"/>
    </source>
</evidence>
<proteinExistence type="predicted"/>
<name>A0A4C1ZUL2_EUMVA</name>
<evidence type="ECO:0000313" key="1">
    <source>
        <dbReference type="EMBL" id="GBP91680.1"/>
    </source>
</evidence>
<sequence length="93" mass="10722">MRCSTPNRTRAFTLRRLLPAAAGRRRRPHTAQLAISSRVRYSLITQALFGACRRRPWRVQLPLANEMLTHNSLNVTSVFGLSRRTRRYIGEST</sequence>
<organism evidence="1 2">
    <name type="scientific">Eumeta variegata</name>
    <name type="common">Bagworm moth</name>
    <name type="synonym">Eumeta japonica</name>
    <dbReference type="NCBI Taxonomy" id="151549"/>
    <lineage>
        <taxon>Eukaryota</taxon>
        <taxon>Metazoa</taxon>
        <taxon>Ecdysozoa</taxon>
        <taxon>Arthropoda</taxon>
        <taxon>Hexapoda</taxon>
        <taxon>Insecta</taxon>
        <taxon>Pterygota</taxon>
        <taxon>Neoptera</taxon>
        <taxon>Endopterygota</taxon>
        <taxon>Lepidoptera</taxon>
        <taxon>Glossata</taxon>
        <taxon>Ditrysia</taxon>
        <taxon>Tineoidea</taxon>
        <taxon>Psychidae</taxon>
        <taxon>Oiketicinae</taxon>
        <taxon>Eumeta</taxon>
    </lineage>
</organism>